<protein>
    <submittedName>
        <fullName evidence="8">MFS transporter</fullName>
    </submittedName>
</protein>
<feature type="transmembrane region" description="Helical" evidence="7">
    <location>
        <begin position="535"/>
        <end position="565"/>
    </location>
</feature>
<feature type="transmembrane region" description="Helical" evidence="7">
    <location>
        <begin position="186"/>
        <end position="205"/>
    </location>
</feature>
<feature type="transmembrane region" description="Helical" evidence="7">
    <location>
        <begin position="321"/>
        <end position="341"/>
    </location>
</feature>
<evidence type="ECO:0000256" key="4">
    <source>
        <dbReference type="ARBA" id="ARBA00022989"/>
    </source>
</evidence>
<feature type="transmembrane region" description="Helical" evidence="7">
    <location>
        <begin position="432"/>
        <end position="453"/>
    </location>
</feature>
<dbReference type="RefSeq" id="WP_123929784.1">
    <property type="nucleotide sequence ID" value="NZ_JBPSDP010000007.1"/>
</dbReference>
<feature type="transmembrane region" description="Helical" evidence="7">
    <location>
        <begin position="155"/>
        <end position="174"/>
    </location>
</feature>
<evidence type="ECO:0000256" key="6">
    <source>
        <dbReference type="SAM" id="MobiDB-lite"/>
    </source>
</evidence>
<evidence type="ECO:0000256" key="2">
    <source>
        <dbReference type="ARBA" id="ARBA00022475"/>
    </source>
</evidence>
<dbReference type="Pfam" id="PF07690">
    <property type="entry name" value="MFS_1"/>
    <property type="match status" value="1"/>
</dbReference>
<evidence type="ECO:0000256" key="5">
    <source>
        <dbReference type="ARBA" id="ARBA00023136"/>
    </source>
</evidence>
<organism evidence="8 9">
    <name type="scientific">Gordonia oryzae</name>
    <dbReference type="NCBI Taxonomy" id="2487349"/>
    <lineage>
        <taxon>Bacteria</taxon>
        <taxon>Bacillati</taxon>
        <taxon>Actinomycetota</taxon>
        <taxon>Actinomycetes</taxon>
        <taxon>Mycobacteriales</taxon>
        <taxon>Gordoniaceae</taxon>
        <taxon>Gordonia</taxon>
    </lineage>
</organism>
<gene>
    <name evidence="8" type="ORF">EF294_11660</name>
</gene>
<feature type="compositionally biased region" description="Low complexity" evidence="6">
    <location>
        <begin position="9"/>
        <end position="23"/>
    </location>
</feature>
<sequence length="664" mass="68843">MIGRKPKDSAAAPAGTSGPAGAARTRRNPVDHPGAANYPADGARRRAAPTRIPSHGNPPGGNRGEAYLPPRTHNPHLPPLDDTPTDPHDETGPGGHRTQALPTDPAPEAPKKITVARVAAMRSRQLTAKGLGKIHQAATADGADQSGLTALTLPVIVNFAVDAAMAVALANTLFFSAATGQSKVSVALYLALTIAPFALIAPLIGPLLDRLQQGRRIAMAATFGARVVLALLIMTNVSWDPVADQLNYDPWVLYPCALGLLVLSKSFGVLKSAVTPRVVPPTIDLPRVNSRLTMFGLVGGTIIGGAVAGLFEVLLAKALPWHLPGAMLWLAVIAAYGAYLCMRIPSWVEVTEGEIPATLTYHAPHAAAAAPGRAGMRGGAKALAAKMRQPLGRKVVAALWGNGTIRILTGFLTLYIAFYAKSQQGVHSDWKQLATIGAVGAAAGVGNAIGNGVGTRLQLRNPSKIVLYSTAACFVMAVLAAIFGNIVLATATALVASGTSAIGKVCLDSSIQDDLPEQSRASAFGRSETVLQLCWVLGAALGVLLPTTLWVGFTVVSVLLGLGLAQTVLTDRGRSLVPGLGGERPEHAEPTMSFADLGTPAYSHPTQRHAAVRPDRPNGHPVGRPADPASAPTRPHRPAGPAQGPSSRDASGPGAQPTKRMGYH</sequence>
<feature type="region of interest" description="Disordered" evidence="6">
    <location>
        <begin position="1"/>
        <end position="110"/>
    </location>
</feature>
<keyword evidence="9" id="KW-1185">Reference proteome</keyword>
<dbReference type="InterPro" id="IPR011701">
    <property type="entry name" value="MFS"/>
</dbReference>
<dbReference type="InterPro" id="IPR036259">
    <property type="entry name" value="MFS_trans_sf"/>
</dbReference>
<comment type="caution">
    <text evidence="8">The sequence shown here is derived from an EMBL/GenBank/DDBJ whole genome shotgun (WGS) entry which is preliminary data.</text>
</comment>
<evidence type="ECO:0000256" key="1">
    <source>
        <dbReference type="ARBA" id="ARBA00004651"/>
    </source>
</evidence>
<feature type="transmembrane region" description="Helical" evidence="7">
    <location>
        <begin position="217"/>
        <end position="239"/>
    </location>
</feature>
<accession>A0A3N4GCJ5</accession>
<dbReference type="PANTHER" id="PTHR23513">
    <property type="entry name" value="INTEGRAL MEMBRANE EFFLUX PROTEIN-RELATED"/>
    <property type="match status" value="1"/>
</dbReference>
<feature type="transmembrane region" description="Helical" evidence="7">
    <location>
        <begin position="465"/>
        <end position="488"/>
    </location>
</feature>
<dbReference type="Gene3D" id="1.20.1250.20">
    <property type="entry name" value="MFS general substrate transporter like domains"/>
    <property type="match status" value="1"/>
</dbReference>
<reference evidence="8 9" key="1">
    <citation type="submission" date="2018-11" db="EMBL/GenBank/DDBJ databases">
        <title>Draft genome sequence of Gordonia sp. RS15-1S isolated from rice stems.</title>
        <authorList>
            <person name="Muangham S."/>
        </authorList>
    </citation>
    <scope>NUCLEOTIDE SEQUENCE [LARGE SCALE GENOMIC DNA]</scope>
    <source>
        <strain evidence="8 9">RS15-1S</strain>
    </source>
</reference>
<feature type="transmembrane region" description="Helical" evidence="7">
    <location>
        <begin position="251"/>
        <end position="270"/>
    </location>
</feature>
<feature type="transmembrane region" description="Helical" evidence="7">
    <location>
        <begin position="395"/>
        <end position="420"/>
    </location>
</feature>
<dbReference type="GO" id="GO:0005886">
    <property type="term" value="C:plasma membrane"/>
    <property type="evidence" value="ECO:0007669"/>
    <property type="project" value="UniProtKB-SubCell"/>
</dbReference>
<evidence type="ECO:0000313" key="8">
    <source>
        <dbReference type="EMBL" id="RPA59905.1"/>
    </source>
</evidence>
<dbReference type="PANTHER" id="PTHR23513:SF18">
    <property type="entry name" value="INTEGRAL MEMBRANE PROTEIN"/>
    <property type="match status" value="1"/>
</dbReference>
<evidence type="ECO:0000256" key="3">
    <source>
        <dbReference type="ARBA" id="ARBA00022692"/>
    </source>
</evidence>
<evidence type="ECO:0000256" key="7">
    <source>
        <dbReference type="SAM" id="Phobius"/>
    </source>
</evidence>
<dbReference type="AlphaFoldDB" id="A0A3N4GCJ5"/>
<dbReference type="Proteomes" id="UP000267536">
    <property type="component" value="Unassembled WGS sequence"/>
</dbReference>
<name>A0A3N4GCJ5_9ACTN</name>
<keyword evidence="3 7" id="KW-0812">Transmembrane</keyword>
<proteinExistence type="predicted"/>
<feature type="transmembrane region" description="Helical" evidence="7">
    <location>
        <begin position="291"/>
        <end position="315"/>
    </location>
</feature>
<evidence type="ECO:0000313" key="9">
    <source>
        <dbReference type="Proteomes" id="UP000267536"/>
    </source>
</evidence>
<dbReference type="EMBL" id="RKMH01000008">
    <property type="protein sequence ID" value="RPA59905.1"/>
    <property type="molecule type" value="Genomic_DNA"/>
</dbReference>
<keyword evidence="2" id="KW-1003">Cell membrane</keyword>
<feature type="region of interest" description="Disordered" evidence="6">
    <location>
        <begin position="574"/>
        <end position="664"/>
    </location>
</feature>
<dbReference type="SUPFAM" id="SSF103473">
    <property type="entry name" value="MFS general substrate transporter"/>
    <property type="match status" value="1"/>
</dbReference>
<comment type="subcellular location">
    <subcellularLocation>
        <location evidence="1">Cell membrane</location>
        <topology evidence="1">Multi-pass membrane protein</topology>
    </subcellularLocation>
</comment>
<dbReference type="GO" id="GO:0022857">
    <property type="term" value="F:transmembrane transporter activity"/>
    <property type="evidence" value="ECO:0007669"/>
    <property type="project" value="InterPro"/>
</dbReference>
<dbReference type="OrthoDB" id="5170137at2"/>
<keyword evidence="5 7" id="KW-0472">Membrane</keyword>
<keyword evidence="4 7" id="KW-1133">Transmembrane helix</keyword>